<dbReference type="Gene3D" id="1.10.287.540">
    <property type="entry name" value="Helix hairpin bin"/>
    <property type="match status" value="1"/>
</dbReference>
<dbReference type="GO" id="GO:0043683">
    <property type="term" value="P:type IV pilus assembly"/>
    <property type="evidence" value="ECO:0007669"/>
    <property type="project" value="InterPro"/>
</dbReference>
<keyword evidence="1" id="KW-0812">Transmembrane</keyword>
<dbReference type="PANTHER" id="PTHR39555:SF1">
    <property type="entry name" value="TYPE IV PILUS INNER MEMBRANE COMPONENT PILO"/>
    <property type="match status" value="1"/>
</dbReference>
<name>A0A2Z6GFJ1_9PROT</name>
<dbReference type="RefSeq" id="WP_062626565.1">
    <property type="nucleotide sequence ID" value="NZ_AP018738.1"/>
</dbReference>
<dbReference type="InterPro" id="IPR014717">
    <property type="entry name" value="Transl_elong_EF1B/ribsomal_bS6"/>
</dbReference>
<protein>
    <submittedName>
        <fullName evidence="2">Pilus assembly protein pilo</fullName>
    </submittedName>
</protein>
<dbReference type="PIRSF" id="PIRSF016482">
    <property type="entry name" value="PilO"/>
    <property type="match status" value="1"/>
</dbReference>
<dbReference type="Proteomes" id="UP000033070">
    <property type="component" value="Chromosome"/>
</dbReference>
<accession>A0A2Z6GFJ1</accession>
<evidence type="ECO:0000256" key="1">
    <source>
        <dbReference type="SAM" id="Phobius"/>
    </source>
</evidence>
<organism evidence="2 3">
    <name type="scientific">Ferriphaselus amnicola</name>
    <dbReference type="NCBI Taxonomy" id="1188319"/>
    <lineage>
        <taxon>Bacteria</taxon>
        <taxon>Pseudomonadati</taxon>
        <taxon>Pseudomonadota</taxon>
        <taxon>Betaproteobacteria</taxon>
        <taxon>Nitrosomonadales</taxon>
        <taxon>Gallionellaceae</taxon>
        <taxon>Ferriphaselus</taxon>
    </lineage>
</organism>
<dbReference type="Gene3D" id="3.30.70.60">
    <property type="match status" value="1"/>
</dbReference>
<dbReference type="STRING" id="1188319.OYT1_01377"/>
<evidence type="ECO:0000313" key="2">
    <source>
        <dbReference type="EMBL" id="BBE52004.1"/>
    </source>
</evidence>
<dbReference type="InterPro" id="IPR007445">
    <property type="entry name" value="PilO"/>
</dbReference>
<dbReference type="Pfam" id="PF04350">
    <property type="entry name" value="PilO"/>
    <property type="match status" value="1"/>
</dbReference>
<keyword evidence="1" id="KW-0472">Membrane</keyword>
<keyword evidence="1" id="KW-1133">Transmembrane helix</keyword>
<dbReference type="AlphaFoldDB" id="A0A2Z6GFJ1"/>
<gene>
    <name evidence="2" type="ORF">OYT1_ch2491</name>
</gene>
<dbReference type="OrthoDB" id="9802133at2"/>
<dbReference type="GO" id="GO:0043107">
    <property type="term" value="P:type IV pilus-dependent motility"/>
    <property type="evidence" value="ECO:0007669"/>
    <property type="project" value="InterPro"/>
</dbReference>
<proteinExistence type="predicted"/>
<feature type="transmembrane region" description="Helical" evidence="1">
    <location>
        <begin position="20"/>
        <end position="41"/>
    </location>
</feature>
<keyword evidence="3" id="KW-1185">Reference proteome</keyword>
<evidence type="ECO:0000313" key="3">
    <source>
        <dbReference type="Proteomes" id="UP000033070"/>
    </source>
</evidence>
<dbReference type="EMBL" id="AP018738">
    <property type="protein sequence ID" value="BBE52004.1"/>
    <property type="molecule type" value="Genomic_DNA"/>
</dbReference>
<dbReference type="PANTHER" id="PTHR39555">
    <property type="entry name" value="FIMBRIAL ASSEMBLY PROTEIN PILO-LIKE PROTEIN-RELATED"/>
    <property type="match status" value="1"/>
</dbReference>
<dbReference type="KEGG" id="fam:OYT1_ch2491"/>
<sequence>MKLLDELKAVNPKTPGEWPQSVKLFSLSLIFLLVLVVGALLDWQGQWDTLSGYQVEETTLKNVFLDKKRQAINLDLIKKQMQVTEQSFGALLKQLPNKSEMDALLTDINQAGLGRGLQFELFRPAPEVITGVFAEQPIAIRVTGDYDDIGHFASDISQLSRIVTLNDIAISQGGSGALGMDATAKTYRYLDDAELAAQKKAAKAAGAPK</sequence>
<reference evidence="2 3" key="1">
    <citation type="submission" date="2018-06" db="EMBL/GenBank/DDBJ databases">
        <title>OYT1 Genome Sequencing.</title>
        <authorList>
            <person name="Kato S."/>
            <person name="Itoh T."/>
            <person name="Ohkuma M."/>
        </authorList>
    </citation>
    <scope>NUCLEOTIDE SEQUENCE [LARGE SCALE GENOMIC DNA]</scope>
    <source>
        <strain evidence="2 3">OYT1</strain>
    </source>
</reference>